<feature type="transmembrane region" description="Helical" evidence="1">
    <location>
        <begin position="336"/>
        <end position="354"/>
    </location>
</feature>
<keyword evidence="1" id="KW-0812">Transmembrane</keyword>
<dbReference type="PANTHER" id="PTHR32063:SF18">
    <property type="entry name" value="CATION EFFLUX SYSTEM PROTEIN"/>
    <property type="match status" value="1"/>
</dbReference>
<proteinExistence type="predicted"/>
<keyword evidence="1" id="KW-0472">Membrane</keyword>
<dbReference type="InterPro" id="IPR027463">
    <property type="entry name" value="AcrB_DN_DC_subdom"/>
</dbReference>
<dbReference type="Pfam" id="PF00873">
    <property type="entry name" value="ACR_tran"/>
    <property type="match status" value="1"/>
</dbReference>
<feature type="transmembrane region" description="Helical" evidence="1">
    <location>
        <begin position="433"/>
        <end position="452"/>
    </location>
</feature>
<dbReference type="Gene3D" id="3.30.70.1440">
    <property type="entry name" value="Multidrug efflux transporter AcrB pore domain"/>
    <property type="match status" value="1"/>
</dbReference>
<feature type="transmembrane region" description="Helical" evidence="1">
    <location>
        <begin position="464"/>
        <end position="486"/>
    </location>
</feature>
<dbReference type="GO" id="GO:0042910">
    <property type="term" value="F:xenobiotic transmembrane transporter activity"/>
    <property type="evidence" value="ECO:0007669"/>
    <property type="project" value="TreeGrafter"/>
</dbReference>
<feature type="transmembrane region" description="Helical" evidence="1">
    <location>
        <begin position="964"/>
        <end position="984"/>
    </location>
</feature>
<feature type="transmembrane region" description="Helical" evidence="1">
    <location>
        <begin position="915"/>
        <end position="937"/>
    </location>
</feature>
<dbReference type="Gene3D" id="3.30.70.1430">
    <property type="entry name" value="Multidrug efflux transporter AcrB pore domain"/>
    <property type="match status" value="2"/>
</dbReference>
<dbReference type="EMBL" id="PDDX01000001">
    <property type="protein sequence ID" value="PHI29862.1"/>
    <property type="molecule type" value="Genomic_DNA"/>
</dbReference>
<protein>
    <submittedName>
        <fullName evidence="2">AcrB/AcrD/AcrF family protein</fullName>
    </submittedName>
</protein>
<dbReference type="SUPFAM" id="SSF82866">
    <property type="entry name" value="Multidrug efflux transporter AcrB transmembrane domain"/>
    <property type="match status" value="2"/>
</dbReference>
<feature type="transmembrane region" description="Helical" evidence="1">
    <location>
        <begin position="990"/>
        <end position="1010"/>
    </location>
</feature>
<comment type="caution">
    <text evidence="2">The sequence shown here is derived from an EMBL/GenBank/DDBJ whole genome shotgun (WGS) entry which is preliminary data.</text>
</comment>
<dbReference type="STRING" id="1111728.GCA_000427805_01833"/>
<name>A0A2C6DNG3_9GAMM</name>
<dbReference type="SUPFAM" id="SSF82693">
    <property type="entry name" value="Multidrug efflux transporter AcrB pore domain, PN1, PN2, PC1 and PC2 subdomains"/>
    <property type="match status" value="3"/>
</dbReference>
<sequence length="1024" mass="112321">MKLTENFISNGTRIWLAILLLGIGGVIAFLNIGRLEDPAFTIKTAVVVTRYDGASAQQVEEEITLPLENAIQQLPYIDNITSISSVGLSQITINIRAEYGSAELPQIWDELRRRIGDSAVRLPPGSSPPIVNDDFGDVYGFFFSLHGNGYSNQELRNFAEQLRRELVLVPGVGKVGIVGVLPEEVQIEISRAQMTAANIIPQQLNDLLLRQNVVSNAGQLMVGSESIRLHPTGEFYNVQELGNLLVSQPGSAKSVYLRDIATITQGVSHSPNSIYRANGQPAVSIGVSFAPNVNVIVVGDAVQARLAQLEAERPAGMEISVFYDQAHEVEGAVNGFIMNFLLALLIVVGTLLIFMGVRSGLVIAASLALNVLGTLLLMKLFNIELQRVSLGALVIALSMLVDNAIVIVEGVLVGRQQGESTLKAITNVVKRTMFPLLGATIIAILAFAPIGLSNDATGEYCKSLFQVLLISLMLSWFTALTLTPVFTKWAFEKQKMAQPEADGEVKTPYDGWLFRVYRNVLRKLLHQRTITLSVLVALLVASVIGFGQVRQSFFPPSNTPIFFVDLWLPYGTDIGYTEEIAAKIEGHIREQAGVSDTMVTIGQGAMRFMLTYNAQRQYSNYAQVMVRAEQLNQIPQMIDQIEGYVRDQYPQVSVQAKRIMFGPSNNSSIEARFIGPDPDVLRSLADQAEKIASSDSNSDGVRHDWQERNKVIRPQFSEHLGRELGVDKREIDGALRMSFGGATVGLYRDGTRLMPIVLRTPDAERLNAERLNDVMIWSQARQAFIPIDNVVNGFTTEWEDPLIMRLDRKRTLTVQADPSSASGETSAELLQRIKPGIDAIELPRGYELEWGGDYESTKEAQAGLFTSLPVAFVVMFIITVLMFSSFKNALAIWLTIPLALIGVTVGFLLTGIPFGFMALIGLLSLSGMLIRNGIVLVDEIGQQRQKKPILEAIIDASTSRLRPILLTAFTTVLGLAPLLSDAFFQSMAVVIMFGLGFATVLTLLVLPVIYSCMNSDKKKPAVEA</sequence>
<feature type="transmembrane region" description="Helical" evidence="1">
    <location>
        <begin position="390"/>
        <end position="412"/>
    </location>
</feature>
<dbReference type="SUPFAM" id="SSF82714">
    <property type="entry name" value="Multidrug efflux transporter AcrB TolC docking domain, DN and DC subdomains"/>
    <property type="match status" value="2"/>
</dbReference>
<dbReference type="GO" id="GO:0005886">
    <property type="term" value="C:plasma membrane"/>
    <property type="evidence" value="ECO:0007669"/>
    <property type="project" value="TreeGrafter"/>
</dbReference>
<feature type="transmembrane region" description="Helical" evidence="1">
    <location>
        <begin position="862"/>
        <end position="883"/>
    </location>
</feature>
<evidence type="ECO:0000313" key="2">
    <source>
        <dbReference type="EMBL" id="PHI29862.1"/>
    </source>
</evidence>
<gene>
    <name evidence="2" type="ORF">CRN84_11160</name>
</gene>
<reference evidence="3" key="1">
    <citation type="submission" date="2017-09" db="EMBL/GenBank/DDBJ databases">
        <title>FDA dAtabase for Regulatory Grade micrObial Sequences (FDA-ARGOS): Supporting development and validation of Infectious Disease Dx tests.</title>
        <authorList>
            <person name="Minogue T."/>
            <person name="Wolcott M."/>
            <person name="Wasieloski L."/>
            <person name="Aguilar W."/>
            <person name="Moore D."/>
            <person name="Tallon L."/>
            <person name="Sadzewicz L."/>
            <person name="Ott S."/>
            <person name="Zhao X."/>
            <person name="Nagaraj S."/>
            <person name="Vavikolanu K."/>
            <person name="Aluvathingal J."/>
            <person name="Nadendla S."/>
            <person name="Sichtig H."/>
        </authorList>
    </citation>
    <scope>NUCLEOTIDE SEQUENCE [LARGE SCALE GENOMIC DNA]</scope>
    <source>
        <strain evidence="3">FDAARGOS_387</strain>
    </source>
</reference>
<dbReference type="PRINTS" id="PR00702">
    <property type="entry name" value="ACRIFLAVINRP"/>
</dbReference>
<dbReference type="Gene3D" id="3.30.70.1320">
    <property type="entry name" value="Multidrug efflux transporter AcrB pore domain like"/>
    <property type="match status" value="1"/>
</dbReference>
<dbReference type="OrthoDB" id="9757940at2"/>
<feature type="transmembrane region" description="Helical" evidence="1">
    <location>
        <begin position="530"/>
        <end position="549"/>
    </location>
</feature>
<keyword evidence="3" id="KW-1185">Reference proteome</keyword>
<organism evidence="2 3">
    <name type="scientific">Budvicia aquatica</name>
    <dbReference type="NCBI Taxonomy" id="82979"/>
    <lineage>
        <taxon>Bacteria</taxon>
        <taxon>Pseudomonadati</taxon>
        <taxon>Pseudomonadota</taxon>
        <taxon>Gammaproteobacteria</taxon>
        <taxon>Enterobacterales</taxon>
        <taxon>Budviciaceae</taxon>
        <taxon>Budvicia</taxon>
    </lineage>
</organism>
<feature type="transmembrane region" description="Helical" evidence="1">
    <location>
        <begin position="890"/>
        <end position="909"/>
    </location>
</feature>
<dbReference type="AlphaFoldDB" id="A0A2C6DNG3"/>
<evidence type="ECO:0000313" key="3">
    <source>
        <dbReference type="Proteomes" id="UP000224974"/>
    </source>
</evidence>
<dbReference type="Gene3D" id="3.30.2090.10">
    <property type="entry name" value="Multidrug efflux transporter AcrB TolC docking domain, DN and DC subdomains"/>
    <property type="match status" value="2"/>
</dbReference>
<accession>A0A2C6DNG3</accession>
<evidence type="ECO:0000256" key="1">
    <source>
        <dbReference type="SAM" id="Phobius"/>
    </source>
</evidence>
<dbReference type="InterPro" id="IPR001036">
    <property type="entry name" value="Acrflvin-R"/>
</dbReference>
<dbReference type="Gene3D" id="1.20.1640.10">
    <property type="entry name" value="Multidrug efflux transporter AcrB transmembrane domain"/>
    <property type="match status" value="2"/>
</dbReference>
<dbReference type="Proteomes" id="UP000224974">
    <property type="component" value="Unassembled WGS sequence"/>
</dbReference>
<keyword evidence="1" id="KW-1133">Transmembrane helix</keyword>
<feature type="transmembrane region" description="Helical" evidence="1">
    <location>
        <begin position="12"/>
        <end position="32"/>
    </location>
</feature>
<dbReference type="RefSeq" id="WP_029096536.1">
    <property type="nucleotide sequence ID" value="NZ_PDDX01000001.1"/>
</dbReference>
<feature type="transmembrane region" description="Helical" evidence="1">
    <location>
        <begin position="361"/>
        <end position="378"/>
    </location>
</feature>
<dbReference type="PANTHER" id="PTHR32063">
    <property type="match status" value="1"/>
</dbReference>